<sequence length="443" mass="48975">CPEHRMNASSPLSAIAHSFSRWHIFQPKMEAPRKVVARAAPLIAVLLVHTCWQRVESVSLERYLQDPLPVPEFNISTRSSLVTVRGRFWDLHLHGLSATRLERATANLTGQTVELATRTDLVSLRGQYVLSGDFAFVSLHGNGTFWMNAANAVATARAELERGPHGGPWVRTVSAKLEVDDINLHMENLMGGGRWSTFSNSLLNQISGTVFKQAEQSLRGEIEENVRRRVNEELSRVPVNLTAARSERLVDALLERTAEQLLLVDPYPLPDQARSFDQDLLVLRAQGEMRLVDGTLHGLSTIRRTGDVLAFYQDGTLLLEADVGFSNLTGQWRWWAQLLGAGPSGDASLGVQGLSLHLRLALPLQEGDSPTVLGPVRLEALELRDIGQVWLNLGGLGTFDFLLEALVNLVTNVFKWSLAEAALETVAVALRTEIAQLPPFELR</sequence>
<dbReference type="SUPFAM" id="SSF55394">
    <property type="entry name" value="Bactericidal permeability-increasing protein, BPI"/>
    <property type="match status" value="1"/>
</dbReference>
<dbReference type="InterPro" id="IPR038606">
    <property type="entry name" value="To_sf"/>
</dbReference>
<feature type="non-terminal residue" evidence="1">
    <location>
        <position position="1"/>
    </location>
</feature>
<reference evidence="1" key="1">
    <citation type="journal article" date="2016" name="Ticks Tick Borne Dis.">
        <title>De novo assembly and annotation of the salivary gland transcriptome of Rhipicephalus appendiculatus male and female ticks during blood feeding.</title>
        <authorList>
            <person name="de Castro M.H."/>
            <person name="de Klerk D."/>
            <person name="Pienaar R."/>
            <person name="Latif A.A."/>
            <person name="Rees D.J."/>
            <person name="Mans B.J."/>
        </authorList>
    </citation>
    <scope>NUCLEOTIDE SEQUENCE</scope>
    <source>
        <tissue evidence="1">Salivary glands</tissue>
    </source>
</reference>
<dbReference type="Pfam" id="PF16984">
    <property type="entry name" value="Grp7_allergen"/>
    <property type="match status" value="1"/>
</dbReference>
<dbReference type="InterPro" id="IPR017943">
    <property type="entry name" value="Bactericidal_perm-incr_a/b_dom"/>
</dbReference>
<dbReference type="GO" id="GO:0008289">
    <property type="term" value="F:lipid binding"/>
    <property type="evidence" value="ECO:0007669"/>
    <property type="project" value="InterPro"/>
</dbReference>
<dbReference type="Gene3D" id="3.15.10.50">
    <property type="match status" value="1"/>
</dbReference>
<dbReference type="AlphaFoldDB" id="A0A131Z8H7"/>
<dbReference type="PANTHER" id="PTHR11008">
    <property type="entry name" value="PROTEIN TAKEOUT-LIKE PROTEIN"/>
    <property type="match status" value="1"/>
</dbReference>
<dbReference type="InterPro" id="IPR038602">
    <property type="entry name" value="Mite_allergen_7_sf"/>
</dbReference>
<name>A0A131Z8H7_RHIAP</name>
<dbReference type="Gene3D" id="3.15.10.30">
    <property type="entry name" value="Haemolymph juvenile hormone binding protein"/>
    <property type="match status" value="1"/>
</dbReference>
<organism evidence="1">
    <name type="scientific">Rhipicephalus appendiculatus</name>
    <name type="common">Brown ear tick</name>
    <dbReference type="NCBI Taxonomy" id="34631"/>
    <lineage>
        <taxon>Eukaryota</taxon>
        <taxon>Metazoa</taxon>
        <taxon>Ecdysozoa</taxon>
        <taxon>Arthropoda</taxon>
        <taxon>Chelicerata</taxon>
        <taxon>Arachnida</taxon>
        <taxon>Acari</taxon>
        <taxon>Parasitiformes</taxon>
        <taxon>Ixodida</taxon>
        <taxon>Ixodoidea</taxon>
        <taxon>Ixodidae</taxon>
        <taxon>Rhipicephalinae</taxon>
        <taxon>Rhipicephalus</taxon>
        <taxon>Rhipicephalus</taxon>
    </lineage>
</organism>
<dbReference type="InterPro" id="IPR020234">
    <property type="entry name" value="Mite_allergen_group-7"/>
</dbReference>
<proteinExistence type="predicted"/>
<dbReference type="PANTHER" id="PTHR11008:SF9">
    <property type="entry name" value="PROTEIN TAKEOUT-LIKE PROTEIN"/>
    <property type="match status" value="1"/>
</dbReference>
<dbReference type="InterPro" id="IPR010562">
    <property type="entry name" value="Haemolymph_juvenile_hormone-bd"/>
</dbReference>
<protein>
    <submittedName>
        <fullName evidence="1">Glycine rich superfamily member</fullName>
    </submittedName>
</protein>
<accession>A0A131Z8H7</accession>
<dbReference type="Pfam" id="PF06585">
    <property type="entry name" value="JHBP"/>
    <property type="match status" value="1"/>
</dbReference>
<evidence type="ECO:0000313" key="1">
    <source>
        <dbReference type="EMBL" id="JAP87132.1"/>
    </source>
</evidence>
<dbReference type="EMBL" id="GEDV01001425">
    <property type="protein sequence ID" value="JAP87132.1"/>
    <property type="molecule type" value="Transcribed_RNA"/>
</dbReference>
<dbReference type="SMART" id="SM00700">
    <property type="entry name" value="JHBP"/>
    <property type="match status" value="1"/>
</dbReference>